<feature type="region of interest" description="Disordered" evidence="1">
    <location>
        <begin position="1"/>
        <end position="24"/>
    </location>
</feature>
<reference evidence="2" key="1">
    <citation type="submission" date="2017-12" db="EMBL/GenBank/DDBJ databases">
        <authorList>
            <person name="Katneni V.K."/>
            <person name="Shekhar M.S."/>
            <person name="Otta S.K."/>
            <person name="Karthic K."/>
            <person name="Jangam A.K."/>
            <person name="Gopikrishna G."/>
            <person name="Vijayan K.K."/>
        </authorList>
    </citation>
    <scope>NUCLEOTIDE SEQUENCE [LARGE SCALE GENOMIC DNA]</scope>
    <source>
        <strain evidence="2">IN_AP4RU</strain>
    </source>
</reference>
<evidence type="ECO:0000256" key="1">
    <source>
        <dbReference type="SAM" id="MobiDB-lite"/>
    </source>
</evidence>
<dbReference type="Proteomes" id="UP000267352">
    <property type="component" value="Segment"/>
</dbReference>
<sequence length="62" mass="7074">MGKILRDLHESDDDDDDYFDDEFDGERSMSETIATRRAGRIQYGPGFLSHSNILNRPAKARA</sequence>
<organism evidence="2">
    <name type="scientific">White spot syndrome virus</name>
    <dbReference type="NCBI Taxonomy" id="342409"/>
    <lineage>
        <taxon>Viruses</taxon>
        <taxon>Viruses incertae sedis</taxon>
        <taxon>Naldaviricetes</taxon>
        <taxon>Nimaviridae</taxon>
        <taxon>Whispovirus</taxon>
    </lineage>
</organism>
<protein>
    <submittedName>
        <fullName evidence="2">WSSV071</fullName>
    </submittedName>
</protein>
<reference evidence="2" key="2">
    <citation type="journal article" date="2018" name="Genome Announc.">
        <title>First Report of a Complete Genome Sequence of White spot syndrome virus from India.</title>
        <authorList>
            <person name="Vinaya Kumar K."/>
            <person name="Shekhar M.S."/>
            <person name="Otta S.K."/>
            <person name="Karthic K."/>
            <person name="Ashok Kumar J."/>
            <person name="Gopikrishna G."/>
            <person name="Vijayan K.K."/>
        </authorList>
    </citation>
    <scope>NUCLEOTIDE SEQUENCE</scope>
    <source>
        <strain evidence="2">IN_AP4RU</strain>
    </source>
</reference>
<dbReference type="EMBL" id="MG702567">
    <property type="protein sequence ID" value="AUO14938.1"/>
    <property type="molecule type" value="Genomic_DNA"/>
</dbReference>
<evidence type="ECO:0000313" key="2">
    <source>
        <dbReference type="EMBL" id="AUO14938.1"/>
    </source>
</evidence>
<feature type="compositionally biased region" description="Acidic residues" evidence="1">
    <location>
        <begin position="10"/>
        <end position="24"/>
    </location>
</feature>
<proteinExistence type="predicted"/>
<accession>A0A2I6SBK4</accession>
<name>A0A2I6SBK4_9VIRU</name>